<feature type="domain" description="Transcription regulator PadR N-terminal" evidence="1">
    <location>
        <begin position="21"/>
        <end position="95"/>
    </location>
</feature>
<proteinExistence type="predicted"/>
<keyword evidence="3" id="KW-1185">Reference proteome</keyword>
<comment type="caution">
    <text evidence="2">The sequence shown here is derived from an EMBL/GenBank/DDBJ whole genome shotgun (WGS) entry which is preliminary data.</text>
</comment>
<accession>A0AAP6JGF7</accession>
<dbReference type="InterPro" id="IPR036388">
    <property type="entry name" value="WH-like_DNA-bd_sf"/>
</dbReference>
<evidence type="ECO:0000259" key="1">
    <source>
        <dbReference type="Pfam" id="PF03551"/>
    </source>
</evidence>
<dbReference type="InterPro" id="IPR052509">
    <property type="entry name" value="Metal_resp_DNA-bind_regulator"/>
</dbReference>
<dbReference type="InterPro" id="IPR005149">
    <property type="entry name" value="Tscrpt_reg_PadR_N"/>
</dbReference>
<dbReference type="Gene3D" id="1.10.10.10">
    <property type="entry name" value="Winged helix-like DNA-binding domain superfamily/Winged helix DNA-binding domain"/>
    <property type="match status" value="1"/>
</dbReference>
<reference evidence="2 3" key="1">
    <citation type="submission" date="2023-12" db="EMBL/GenBank/DDBJ databases">
        <title>Whole-genome sequencing of halo(alkali)philic microorganisms from hypersaline lakes.</title>
        <authorList>
            <person name="Sorokin D.Y."/>
            <person name="Merkel A.Y."/>
            <person name="Messina E."/>
            <person name="Yakimov M."/>
        </authorList>
    </citation>
    <scope>NUCLEOTIDE SEQUENCE [LARGE SCALE GENOMIC DNA]</scope>
    <source>
        <strain evidence="2 3">AB-CW1</strain>
    </source>
</reference>
<dbReference type="EMBL" id="JAYGII010000041">
    <property type="protein sequence ID" value="MEA5446590.1"/>
    <property type="molecule type" value="Genomic_DNA"/>
</dbReference>
<protein>
    <submittedName>
        <fullName evidence="2">Helix-turn-helix transcriptional regulator</fullName>
    </submittedName>
</protein>
<dbReference type="RefSeq" id="WP_346052945.1">
    <property type="nucleotide sequence ID" value="NZ_JAYGII010000041.1"/>
</dbReference>
<dbReference type="PANTHER" id="PTHR33169">
    <property type="entry name" value="PADR-FAMILY TRANSCRIPTIONAL REGULATOR"/>
    <property type="match status" value="1"/>
</dbReference>
<dbReference type="PANTHER" id="PTHR33169:SF14">
    <property type="entry name" value="TRANSCRIPTIONAL REGULATOR RV3488"/>
    <property type="match status" value="1"/>
</dbReference>
<dbReference type="Pfam" id="PF03551">
    <property type="entry name" value="PadR"/>
    <property type="match status" value="1"/>
</dbReference>
<dbReference type="InterPro" id="IPR036390">
    <property type="entry name" value="WH_DNA-bd_sf"/>
</dbReference>
<gene>
    <name evidence="2" type="ORF">VCB98_12255</name>
</gene>
<dbReference type="SUPFAM" id="SSF46785">
    <property type="entry name" value="Winged helix' DNA-binding domain"/>
    <property type="match status" value="1"/>
</dbReference>
<dbReference type="AlphaFoldDB" id="A0AAP6JGF7"/>
<dbReference type="Proteomes" id="UP001302316">
    <property type="component" value="Unassembled WGS sequence"/>
</dbReference>
<name>A0AAP6JGF7_9GAMM</name>
<organism evidence="2 3">
    <name type="scientific">Natronospira elongata</name>
    <dbReference type="NCBI Taxonomy" id="3110268"/>
    <lineage>
        <taxon>Bacteria</taxon>
        <taxon>Pseudomonadati</taxon>
        <taxon>Pseudomonadota</taxon>
        <taxon>Gammaproteobacteria</taxon>
        <taxon>Natronospirales</taxon>
        <taxon>Natronospiraceae</taxon>
        <taxon>Natronospira</taxon>
    </lineage>
</organism>
<sequence length="125" mass="14158">MVNNATKSDGQILKGLLDTLVLDVLRQGPNYGFGIRERLRSRLGEDAALVKEATLYPLLHRLEARGLLDAYHEPGQRGRPRKYYRLTLEGAAFLEGRIREWRRIAALLGRTVLNTEQASDGEDKQ</sequence>
<evidence type="ECO:0000313" key="2">
    <source>
        <dbReference type="EMBL" id="MEA5446590.1"/>
    </source>
</evidence>
<evidence type="ECO:0000313" key="3">
    <source>
        <dbReference type="Proteomes" id="UP001302316"/>
    </source>
</evidence>